<dbReference type="GO" id="GO:0004531">
    <property type="term" value="F:deoxyribonuclease II activity"/>
    <property type="evidence" value="ECO:0007669"/>
    <property type="project" value="InterPro"/>
</dbReference>
<evidence type="ECO:0000313" key="5">
    <source>
        <dbReference type="Proteomes" id="UP001205105"/>
    </source>
</evidence>
<dbReference type="AlphaFoldDB" id="A0AAD5DR76"/>
<keyword evidence="2" id="KW-0378">Hydrolase</keyword>
<reference evidence="4" key="1">
    <citation type="submission" date="2020-11" db="EMBL/GenBank/DDBJ databases">
        <title>Chlorella ohadii genome sequencing and assembly.</title>
        <authorList>
            <person name="Murik O."/>
            <person name="Treves H."/>
            <person name="Kedem I."/>
            <person name="Shotland Y."/>
            <person name="Kaplan A."/>
        </authorList>
    </citation>
    <scope>NUCLEOTIDE SEQUENCE</scope>
    <source>
        <strain evidence="4">1</strain>
    </source>
</reference>
<evidence type="ECO:0000313" key="4">
    <source>
        <dbReference type="EMBL" id="KAI7841616.1"/>
    </source>
</evidence>
<feature type="compositionally biased region" description="Polar residues" evidence="3">
    <location>
        <begin position="1"/>
        <end position="18"/>
    </location>
</feature>
<dbReference type="InterPro" id="IPR004947">
    <property type="entry name" value="DNase_II"/>
</dbReference>
<evidence type="ECO:0000256" key="3">
    <source>
        <dbReference type="SAM" id="MobiDB-lite"/>
    </source>
</evidence>
<proteinExistence type="inferred from homology"/>
<evidence type="ECO:0000256" key="2">
    <source>
        <dbReference type="ARBA" id="ARBA00022801"/>
    </source>
</evidence>
<dbReference type="EMBL" id="JADXDR010000062">
    <property type="protein sequence ID" value="KAI7841616.1"/>
    <property type="molecule type" value="Genomic_DNA"/>
</dbReference>
<dbReference type="PANTHER" id="PTHR10858:SF23">
    <property type="entry name" value="DEOXYRIBONUCLEASE II"/>
    <property type="match status" value="1"/>
</dbReference>
<dbReference type="PANTHER" id="PTHR10858">
    <property type="entry name" value="DEOXYRIBONUCLEASE II"/>
    <property type="match status" value="1"/>
</dbReference>
<evidence type="ECO:0000256" key="1">
    <source>
        <dbReference type="ARBA" id="ARBA00007527"/>
    </source>
</evidence>
<accession>A0AAD5DR76</accession>
<sequence length="354" mass="38554">MVQQEASQSTEPAASGSRSRGGEALAPDSSPGEVSRLAGQLQGLALAEGTAAGWCVALKPPKSVQLVVLDCAAGGQWAETTVDAWLQRLLLNQGWTGWVCYNDETPEGSAASGTKFAHAKGILAWRKDRIGWLIHSVPAWPAAMSNECLPPLVASGQRCGQSFLFLSLPRAGNMLRRVCDQIRLMDACCYTGRVRPDEEADVPFREDRWGEHLTRTYKLQAPSLVPLGPGVWHLAKDAVWGKTWVNGRPTDLDFYEDGLARTPPFEGFWHVQSWLNGNCPPFGRTQHCDNILQIRLPDGRPYETAKDHAKWAVHRDQPLVLVGDLNRTQTCAVLGLLPFLGAVGCSKPSVAAAV</sequence>
<comment type="similarity">
    <text evidence="1">Belongs to the DNase II family.</text>
</comment>
<protein>
    <submittedName>
        <fullName evidence="4">Uncharacterized protein</fullName>
    </submittedName>
</protein>
<comment type="caution">
    <text evidence="4">The sequence shown here is derived from an EMBL/GenBank/DDBJ whole genome shotgun (WGS) entry which is preliminary data.</text>
</comment>
<feature type="region of interest" description="Disordered" evidence="3">
    <location>
        <begin position="1"/>
        <end position="33"/>
    </location>
</feature>
<gene>
    <name evidence="4" type="ORF">COHA_004786</name>
</gene>
<keyword evidence="5" id="KW-1185">Reference proteome</keyword>
<dbReference type="Pfam" id="PF03265">
    <property type="entry name" value="DNase_II"/>
    <property type="match status" value="1"/>
</dbReference>
<dbReference type="Proteomes" id="UP001205105">
    <property type="component" value="Unassembled WGS sequence"/>
</dbReference>
<organism evidence="4 5">
    <name type="scientific">Chlorella ohadii</name>
    <dbReference type="NCBI Taxonomy" id="2649997"/>
    <lineage>
        <taxon>Eukaryota</taxon>
        <taxon>Viridiplantae</taxon>
        <taxon>Chlorophyta</taxon>
        <taxon>core chlorophytes</taxon>
        <taxon>Trebouxiophyceae</taxon>
        <taxon>Chlorellales</taxon>
        <taxon>Chlorellaceae</taxon>
        <taxon>Chlorella clade</taxon>
        <taxon>Chlorella</taxon>
    </lineage>
</organism>
<name>A0AAD5DR76_9CHLO</name>